<dbReference type="GO" id="GO:0055085">
    <property type="term" value="P:transmembrane transport"/>
    <property type="evidence" value="ECO:0007669"/>
    <property type="project" value="TreeGrafter"/>
</dbReference>
<keyword evidence="3" id="KW-0813">Transport</keyword>
<keyword evidence="4" id="KW-1003">Cell membrane</keyword>
<organism evidence="9 10">
    <name type="scientific">Flavobacterium aciduliphilum</name>
    <dbReference type="NCBI Taxonomy" id="1101402"/>
    <lineage>
        <taxon>Bacteria</taxon>
        <taxon>Pseudomonadati</taxon>
        <taxon>Bacteroidota</taxon>
        <taxon>Flavobacteriia</taxon>
        <taxon>Flavobacteriales</taxon>
        <taxon>Flavobacteriaceae</taxon>
        <taxon>Flavobacterium</taxon>
    </lineage>
</organism>
<feature type="transmembrane region" description="Helical" evidence="8">
    <location>
        <begin position="277"/>
        <end position="297"/>
    </location>
</feature>
<dbReference type="Pfam" id="PF01594">
    <property type="entry name" value="AI-2E_transport"/>
    <property type="match status" value="1"/>
</dbReference>
<dbReference type="AlphaFoldDB" id="A0A328YHT6"/>
<protein>
    <submittedName>
        <fullName evidence="9">Putative PurR-regulated permease PerM</fullName>
    </submittedName>
</protein>
<keyword evidence="10" id="KW-1185">Reference proteome</keyword>
<keyword evidence="7 8" id="KW-0472">Membrane</keyword>
<keyword evidence="6 8" id="KW-1133">Transmembrane helix</keyword>
<evidence type="ECO:0000256" key="6">
    <source>
        <dbReference type="ARBA" id="ARBA00022989"/>
    </source>
</evidence>
<dbReference type="EMBL" id="QLSZ01000005">
    <property type="protein sequence ID" value="RAR72613.1"/>
    <property type="molecule type" value="Genomic_DNA"/>
</dbReference>
<evidence type="ECO:0000313" key="10">
    <source>
        <dbReference type="Proteomes" id="UP000248840"/>
    </source>
</evidence>
<gene>
    <name evidence="9" type="ORF">CLV55_105183</name>
</gene>
<feature type="transmembrane region" description="Helical" evidence="8">
    <location>
        <begin position="12"/>
        <end position="30"/>
    </location>
</feature>
<name>A0A328YHT6_9FLAO</name>
<evidence type="ECO:0000256" key="3">
    <source>
        <dbReference type="ARBA" id="ARBA00022448"/>
    </source>
</evidence>
<keyword evidence="5 8" id="KW-0812">Transmembrane</keyword>
<evidence type="ECO:0000256" key="4">
    <source>
        <dbReference type="ARBA" id="ARBA00022475"/>
    </source>
</evidence>
<comment type="subcellular location">
    <subcellularLocation>
        <location evidence="1">Cell membrane</location>
        <topology evidence="1">Multi-pass membrane protein</topology>
    </subcellularLocation>
</comment>
<feature type="transmembrane region" description="Helical" evidence="8">
    <location>
        <begin position="152"/>
        <end position="174"/>
    </location>
</feature>
<feature type="transmembrane region" description="Helical" evidence="8">
    <location>
        <begin position="210"/>
        <end position="232"/>
    </location>
</feature>
<comment type="caution">
    <text evidence="9">The sequence shown here is derived from an EMBL/GenBank/DDBJ whole genome shotgun (WGS) entry which is preliminary data.</text>
</comment>
<evidence type="ECO:0000256" key="5">
    <source>
        <dbReference type="ARBA" id="ARBA00022692"/>
    </source>
</evidence>
<evidence type="ECO:0000256" key="8">
    <source>
        <dbReference type="SAM" id="Phobius"/>
    </source>
</evidence>
<feature type="transmembrane region" description="Helical" evidence="8">
    <location>
        <begin position="317"/>
        <end position="343"/>
    </location>
</feature>
<dbReference type="GO" id="GO:0005886">
    <property type="term" value="C:plasma membrane"/>
    <property type="evidence" value="ECO:0007669"/>
    <property type="project" value="UniProtKB-SubCell"/>
</dbReference>
<dbReference type="InterPro" id="IPR002549">
    <property type="entry name" value="AI-2E-like"/>
</dbReference>
<dbReference type="PANTHER" id="PTHR21716:SF53">
    <property type="entry name" value="PERMEASE PERM-RELATED"/>
    <property type="match status" value="1"/>
</dbReference>
<sequence>MMMTSKTLAHGMVRAVGILVLIGLGLFVVYQIQTVLVYLVVAMIVSLIANPITEFLRKKLKVPNTLAVAVTLLFFLALLLGLFSLFVPLITAQGNNLSLLDTQAIQNKTIQLYTQIDQYLSRHHIDLGRILKESNLTSKLKFNYFTDFVNTVFSTISSFGMGIVSVFFISFFFLRDKVKWIVGIKKILPDKNETKILNSIDKIRTLLTRYFIGLLVQLTIICLLYLIVLLIFGVENAFVIAFLCALLNVIPYIGPFIGSVLAGILTMLNNINHDFQTVTLPTTIYVLLGFFIVQMIDNNVSSPIIFSKSIHSHPLEIFLVILIVGILFGITGMIIAVPLYTILKVIGKEFFPDNKIIQVLTKNL</sequence>
<feature type="transmembrane region" description="Helical" evidence="8">
    <location>
        <begin position="238"/>
        <end position="265"/>
    </location>
</feature>
<proteinExistence type="inferred from homology"/>
<evidence type="ECO:0000256" key="1">
    <source>
        <dbReference type="ARBA" id="ARBA00004651"/>
    </source>
</evidence>
<feature type="transmembrane region" description="Helical" evidence="8">
    <location>
        <begin position="36"/>
        <end position="53"/>
    </location>
</feature>
<reference evidence="9 10" key="1">
    <citation type="submission" date="2018-06" db="EMBL/GenBank/DDBJ databases">
        <title>Genomic Encyclopedia of Archaeal and Bacterial Type Strains, Phase II (KMG-II): from individual species to whole genera.</title>
        <authorList>
            <person name="Goeker M."/>
        </authorList>
    </citation>
    <scope>NUCLEOTIDE SEQUENCE [LARGE SCALE GENOMIC DNA]</scope>
    <source>
        <strain evidence="9 10">DSM 25663</strain>
    </source>
</reference>
<comment type="similarity">
    <text evidence="2">Belongs to the autoinducer-2 exporter (AI-2E) (TC 2.A.86) family.</text>
</comment>
<dbReference type="Proteomes" id="UP000248840">
    <property type="component" value="Unassembled WGS sequence"/>
</dbReference>
<evidence type="ECO:0000256" key="7">
    <source>
        <dbReference type="ARBA" id="ARBA00023136"/>
    </source>
</evidence>
<feature type="transmembrane region" description="Helical" evidence="8">
    <location>
        <begin position="65"/>
        <end position="90"/>
    </location>
</feature>
<evidence type="ECO:0000313" key="9">
    <source>
        <dbReference type="EMBL" id="RAR72613.1"/>
    </source>
</evidence>
<dbReference type="PANTHER" id="PTHR21716">
    <property type="entry name" value="TRANSMEMBRANE PROTEIN"/>
    <property type="match status" value="1"/>
</dbReference>
<accession>A0A328YHT6</accession>
<evidence type="ECO:0000256" key="2">
    <source>
        <dbReference type="ARBA" id="ARBA00009773"/>
    </source>
</evidence>